<dbReference type="PROSITE" id="PS00889">
    <property type="entry name" value="CNMP_BINDING_2"/>
    <property type="match status" value="1"/>
</dbReference>
<dbReference type="SMART" id="SM00100">
    <property type="entry name" value="cNMP"/>
    <property type="match status" value="1"/>
</dbReference>
<evidence type="ECO:0000313" key="1">
    <source>
        <dbReference type="EMBL" id="CAB1369493.1"/>
    </source>
</evidence>
<protein>
    <submittedName>
        <fullName evidence="1">Uncharacterized protein</fullName>
    </submittedName>
</protein>
<dbReference type="Proteomes" id="UP000515733">
    <property type="component" value="Chromosome"/>
</dbReference>
<dbReference type="PANTHER" id="PTHR11635">
    <property type="entry name" value="CAMP-DEPENDENT PROTEIN KINASE REGULATORY CHAIN"/>
    <property type="match status" value="1"/>
</dbReference>
<dbReference type="KEGG" id="doe:DENOEST_2328"/>
<evidence type="ECO:0000313" key="2">
    <source>
        <dbReference type="Proteomes" id="UP000515733"/>
    </source>
</evidence>
<dbReference type="InterPro" id="IPR050503">
    <property type="entry name" value="cAMP-dep_PK_reg_su-like"/>
</dbReference>
<dbReference type="EMBL" id="LR778301">
    <property type="protein sequence ID" value="CAB1369493.1"/>
    <property type="molecule type" value="Genomic_DNA"/>
</dbReference>
<dbReference type="InterPro" id="IPR000595">
    <property type="entry name" value="cNMP-bd_dom"/>
</dbReference>
<dbReference type="InterPro" id="IPR018490">
    <property type="entry name" value="cNMP-bd_dom_sf"/>
</dbReference>
<name>A0A6S6Y2E1_9PROT</name>
<dbReference type="SUPFAM" id="SSF51206">
    <property type="entry name" value="cAMP-binding domain-like"/>
    <property type="match status" value="1"/>
</dbReference>
<reference evidence="1 2" key="1">
    <citation type="submission" date="2020-03" db="EMBL/GenBank/DDBJ databases">
        <authorList>
            <consortium name="Genoscope - CEA"/>
            <person name="William W."/>
        </authorList>
    </citation>
    <scope>NUCLEOTIDE SEQUENCE [LARGE SCALE GENOMIC DNA]</scope>
    <source>
        <strain evidence="2">DSM 16959</strain>
    </source>
</reference>
<dbReference type="RefSeq" id="WP_145771338.1">
    <property type="nucleotide sequence ID" value="NZ_LR778301.1"/>
</dbReference>
<keyword evidence="2" id="KW-1185">Reference proteome</keyword>
<gene>
    <name evidence="1" type="ORF">DENOEST_2328</name>
</gene>
<dbReference type="CDD" id="cd00038">
    <property type="entry name" value="CAP_ED"/>
    <property type="match status" value="1"/>
</dbReference>
<dbReference type="InterPro" id="IPR014710">
    <property type="entry name" value="RmlC-like_jellyroll"/>
</dbReference>
<dbReference type="PROSITE" id="PS50042">
    <property type="entry name" value="CNMP_BINDING_3"/>
    <property type="match status" value="1"/>
</dbReference>
<dbReference type="GO" id="GO:0005952">
    <property type="term" value="C:cAMP-dependent protein kinase complex"/>
    <property type="evidence" value="ECO:0007669"/>
    <property type="project" value="InterPro"/>
</dbReference>
<dbReference type="OrthoDB" id="8562751at2"/>
<dbReference type="Gene3D" id="2.60.120.10">
    <property type="entry name" value="Jelly Rolls"/>
    <property type="match status" value="1"/>
</dbReference>
<organism evidence="1 2">
    <name type="scientific">Denitratisoma oestradiolicum</name>
    <dbReference type="NCBI Taxonomy" id="311182"/>
    <lineage>
        <taxon>Bacteria</taxon>
        <taxon>Pseudomonadati</taxon>
        <taxon>Pseudomonadota</taxon>
        <taxon>Betaproteobacteria</taxon>
        <taxon>Nitrosomonadales</taxon>
        <taxon>Sterolibacteriaceae</taxon>
        <taxon>Denitratisoma</taxon>
    </lineage>
</organism>
<dbReference type="PRINTS" id="PR00103">
    <property type="entry name" value="CAMPKINASE"/>
</dbReference>
<accession>A0A6S6Y2E1</accession>
<dbReference type="Pfam" id="PF00027">
    <property type="entry name" value="cNMP_binding"/>
    <property type="match status" value="1"/>
</dbReference>
<dbReference type="PANTHER" id="PTHR11635:SF152">
    <property type="entry name" value="CAMP-DEPENDENT PROTEIN KINASE TYPE I REGULATORY SUBUNIT-RELATED"/>
    <property type="match status" value="1"/>
</dbReference>
<proteinExistence type="predicted"/>
<dbReference type="InterPro" id="IPR018488">
    <property type="entry name" value="cNMP-bd_CS"/>
</dbReference>
<sequence>MNWTKQEFSFHDTQRLLFKLAERVKAFNGLTTNEISELLESAEKCIYQPGQSIVSEGSVGMFMYIITDGEAVVTKKGRSGDAELATLGPTDSFGEMALADRESRSATVTAKSECTLIRLSEKAIDTQPSIGLKVFRNICRVLSERLRNADEQLVWRL</sequence>
<dbReference type="AlphaFoldDB" id="A0A6S6Y2E1"/>
<dbReference type="GO" id="GO:0005829">
    <property type="term" value="C:cytosol"/>
    <property type="evidence" value="ECO:0007669"/>
    <property type="project" value="TreeGrafter"/>
</dbReference>